<dbReference type="InterPro" id="IPR000843">
    <property type="entry name" value="HTH_LacI"/>
</dbReference>
<dbReference type="SUPFAM" id="SSF47413">
    <property type="entry name" value="lambda repressor-like DNA-binding domains"/>
    <property type="match status" value="1"/>
</dbReference>
<accession>A0A1H1WSP4</accession>
<feature type="domain" description="HTH lacI-type" evidence="4">
    <location>
        <begin position="1"/>
        <end position="57"/>
    </location>
</feature>
<dbReference type="InterPro" id="IPR010982">
    <property type="entry name" value="Lambda_DNA-bd_dom_sf"/>
</dbReference>
<dbReference type="CDD" id="cd01392">
    <property type="entry name" value="HTH_LacI"/>
    <property type="match status" value="1"/>
</dbReference>
<name>A0A1H1WSP4_9ACTN</name>
<dbReference type="InterPro" id="IPR046335">
    <property type="entry name" value="LacI/GalR-like_sensor"/>
</dbReference>
<sequence length="326" mass="34541">MTGHDVARAAGVSQATVSLVFSDAAATRVSEQTRARVRAVARQLGYLPQASGRQLRLGRSGLVLLAVPDIRAPYFSRVLAGAHEAAEAGDLTVVASSSWDADKLVRIATNTQFDALIFCSPTDQQLERLPSGVPLVFLDADPDLASAGPDRLVVELDVADGMRRLLSHLRDLGHRRIGRLRYAIDDYTFRARQAAFAAATDGLRVSERPVRQAGDLDLARGCARDLLASPQRPTAVVCDDDVLAVAVYHAADQLGLGVPTDLSVVGMDDVDAAQILRPGLTTVDLGAESLGRKGIEAVGALLGDGRQPTAQGAELIIRESTGRPGR</sequence>
<dbReference type="PANTHER" id="PTHR30146:SF138">
    <property type="entry name" value="TRANSCRIPTIONAL REGULATORY PROTEIN"/>
    <property type="match status" value="1"/>
</dbReference>
<dbReference type="Pfam" id="PF13377">
    <property type="entry name" value="Peripla_BP_3"/>
    <property type="match status" value="1"/>
</dbReference>
<dbReference type="Pfam" id="PF00356">
    <property type="entry name" value="LacI"/>
    <property type="match status" value="1"/>
</dbReference>
<dbReference type="Proteomes" id="UP000199103">
    <property type="component" value="Chromosome I"/>
</dbReference>
<gene>
    <name evidence="5" type="ORF">SAMN04489812_3753</name>
</gene>
<protein>
    <submittedName>
        <fullName evidence="5">Transcriptional regulator, LacI family</fullName>
    </submittedName>
</protein>
<dbReference type="GO" id="GO:0000976">
    <property type="term" value="F:transcription cis-regulatory region binding"/>
    <property type="evidence" value="ECO:0007669"/>
    <property type="project" value="TreeGrafter"/>
</dbReference>
<dbReference type="STRING" id="630515.SAMN04489812_3753"/>
<dbReference type="Gene3D" id="1.10.260.40">
    <property type="entry name" value="lambda repressor-like DNA-binding domains"/>
    <property type="match status" value="1"/>
</dbReference>
<keyword evidence="6" id="KW-1185">Reference proteome</keyword>
<evidence type="ECO:0000313" key="5">
    <source>
        <dbReference type="EMBL" id="SDS99229.1"/>
    </source>
</evidence>
<dbReference type="Gene3D" id="3.40.50.2300">
    <property type="match status" value="2"/>
</dbReference>
<dbReference type="AlphaFoldDB" id="A0A1H1WSP4"/>
<evidence type="ECO:0000313" key="6">
    <source>
        <dbReference type="Proteomes" id="UP000199103"/>
    </source>
</evidence>
<reference evidence="5 6" key="1">
    <citation type="submission" date="2016-10" db="EMBL/GenBank/DDBJ databases">
        <authorList>
            <person name="de Groot N.N."/>
        </authorList>
    </citation>
    <scope>NUCLEOTIDE SEQUENCE [LARGE SCALE GENOMIC DNA]</scope>
    <source>
        <strain evidence="5 6">DSM 21800</strain>
    </source>
</reference>
<dbReference type="InterPro" id="IPR028082">
    <property type="entry name" value="Peripla_BP_I"/>
</dbReference>
<dbReference type="PROSITE" id="PS50932">
    <property type="entry name" value="HTH_LACI_2"/>
    <property type="match status" value="1"/>
</dbReference>
<evidence type="ECO:0000259" key="4">
    <source>
        <dbReference type="PROSITE" id="PS50932"/>
    </source>
</evidence>
<evidence type="ECO:0000256" key="1">
    <source>
        <dbReference type="ARBA" id="ARBA00023015"/>
    </source>
</evidence>
<dbReference type="SMART" id="SM00354">
    <property type="entry name" value="HTH_LACI"/>
    <property type="match status" value="1"/>
</dbReference>
<keyword evidence="3" id="KW-0804">Transcription</keyword>
<organism evidence="5 6">
    <name type="scientific">Microlunatus soli</name>
    <dbReference type="NCBI Taxonomy" id="630515"/>
    <lineage>
        <taxon>Bacteria</taxon>
        <taxon>Bacillati</taxon>
        <taxon>Actinomycetota</taxon>
        <taxon>Actinomycetes</taxon>
        <taxon>Propionibacteriales</taxon>
        <taxon>Propionibacteriaceae</taxon>
        <taxon>Microlunatus</taxon>
    </lineage>
</organism>
<keyword evidence="1" id="KW-0805">Transcription regulation</keyword>
<proteinExistence type="predicted"/>
<dbReference type="PANTHER" id="PTHR30146">
    <property type="entry name" value="LACI-RELATED TRANSCRIPTIONAL REPRESSOR"/>
    <property type="match status" value="1"/>
</dbReference>
<dbReference type="CDD" id="cd06267">
    <property type="entry name" value="PBP1_LacI_sugar_binding-like"/>
    <property type="match status" value="1"/>
</dbReference>
<keyword evidence="2" id="KW-0238">DNA-binding</keyword>
<evidence type="ECO:0000256" key="2">
    <source>
        <dbReference type="ARBA" id="ARBA00023125"/>
    </source>
</evidence>
<dbReference type="EMBL" id="LT629772">
    <property type="protein sequence ID" value="SDS99229.1"/>
    <property type="molecule type" value="Genomic_DNA"/>
</dbReference>
<dbReference type="SUPFAM" id="SSF53822">
    <property type="entry name" value="Periplasmic binding protein-like I"/>
    <property type="match status" value="1"/>
</dbReference>
<dbReference type="GO" id="GO:0003700">
    <property type="term" value="F:DNA-binding transcription factor activity"/>
    <property type="evidence" value="ECO:0007669"/>
    <property type="project" value="TreeGrafter"/>
</dbReference>
<evidence type="ECO:0000256" key="3">
    <source>
        <dbReference type="ARBA" id="ARBA00023163"/>
    </source>
</evidence>